<proteinExistence type="predicted"/>
<evidence type="ECO:0008006" key="4">
    <source>
        <dbReference type="Google" id="ProtNLM"/>
    </source>
</evidence>
<dbReference type="AlphaFoldDB" id="A0A9J5W5Z7"/>
<name>A0A9J5W5Z7_SOLCO</name>
<reference evidence="2 3" key="1">
    <citation type="submission" date="2020-09" db="EMBL/GenBank/DDBJ databases">
        <title>De no assembly of potato wild relative species, Solanum commersonii.</title>
        <authorList>
            <person name="Cho K."/>
        </authorList>
    </citation>
    <scope>NUCLEOTIDE SEQUENCE [LARGE SCALE GENOMIC DNA]</scope>
    <source>
        <strain evidence="2">LZ3.2</strain>
        <tissue evidence="2">Leaf</tissue>
    </source>
</reference>
<gene>
    <name evidence="2" type="ORF">H5410_060631</name>
</gene>
<organism evidence="2 3">
    <name type="scientific">Solanum commersonii</name>
    <name type="common">Commerson's wild potato</name>
    <name type="synonym">Commerson's nightshade</name>
    <dbReference type="NCBI Taxonomy" id="4109"/>
    <lineage>
        <taxon>Eukaryota</taxon>
        <taxon>Viridiplantae</taxon>
        <taxon>Streptophyta</taxon>
        <taxon>Embryophyta</taxon>
        <taxon>Tracheophyta</taxon>
        <taxon>Spermatophyta</taxon>
        <taxon>Magnoliopsida</taxon>
        <taxon>eudicotyledons</taxon>
        <taxon>Gunneridae</taxon>
        <taxon>Pentapetalae</taxon>
        <taxon>asterids</taxon>
        <taxon>lamiids</taxon>
        <taxon>Solanales</taxon>
        <taxon>Solanaceae</taxon>
        <taxon>Solanoideae</taxon>
        <taxon>Solaneae</taxon>
        <taxon>Solanum</taxon>
    </lineage>
</organism>
<comment type="caution">
    <text evidence="2">The sequence shown here is derived from an EMBL/GenBank/DDBJ whole genome shotgun (WGS) entry which is preliminary data.</text>
</comment>
<evidence type="ECO:0000256" key="1">
    <source>
        <dbReference type="SAM" id="MobiDB-lite"/>
    </source>
</evidence>
<accession>A0A9J5W5Z7</accession>
<keyword evidence="3" id="KW-1185">Reference proteome</keyword>
<feature type="region of interest" description="Disordered" evidence="1">
    <location>
        <begin position="118"/>
        <end position="170"/>
    </location>
</feature>
<evidence type="ECO:0000313" key="3">
    <source>
        <dbReference type="Proteomes" id="UP000824120"/>
    </source>
</evidence>
<dbReference type="EMBL" id="JACXVP010000012">
    <property type="protein sequence ID" value="KAG5570865.1"/>
    <property type="molecule type" value="Genomic_DNA"/>
</dbReference>
<dbReference type="OrthoDB" id="1102090at2759"/>
<feature type="compositionally biased region" description="Polar residues" evidence="1">
    <location>
        <begin position="143"/>
        <end position="170"/>
    </location>
</feature>
<feature type="compositionally biased region" description="Polar residues" evidence="1">
    <location>
        <begin position="119"/>
        <end position="128"/>
    </location>
</feature>
<protein>
    <recommendedName>
        <fullName evidence="4">Zinc finger PMZ-type domain-containing protein</fullName>
    </recommendedName>
</protein>
<sequence>MAMKVLEANIDNSMRCNIEFNGVIGYEVSNGYKQYTICLKKREHTYRYKIDVEGISCAHALAAMLHKQNDPHDFIHSCYSKESKLAKTGVIMTCILCHVKGHNKKGWNLLRTDEVGSTKPISNESEPITNRRKGRPRTTTPPSNKRSSASIATDFASTSQKHGSSASASE</sequence>
<evidence type="ECO:0000313" key="2">
    <source>
        <dbReference type="EMBL" id="KAG5570865.1"/>
    </source>
</evidence>
<dbReference type="Proteomes" id="UP000824120">
    <property type="component" value="Chromosome 12"/>
</dbReference>